<evidence type="ECO:0000313" key="1">
    <source>
        <dbReference type="EMBL" id="DAE27424.1"/>
    </source>
</evidence>
<protein>
    <submittedName>
        <fullName evidence="1">Uncharacterized protein</fullName>
    </submittedName>
</protein>
<accession>A0A8S5R7Q0</accession>
<organism evidence="1">
    <name type="scientific">virus sp. ctIVh9</name>
    <dbReference type="NCBI Taxonomy" id="2826797"/>
    <lineage>
        <taxon>Viruses</taxon>
    </lineage>
</organism>
<proteinExistence type="predicted"/>
<sequence length="400" mass="44060">MESVKKRIRKDFQPLTIAVSLKIMTPNSPASQVYNSENGEYEPDRGVTPLVILPEVIANCTDGSWNTPYANELLSEMKWYINGKEASTVASWNGKYSIDTVGSTRGAITINRNVSPGESFELHFEGVVADTRLGANIPVKTDTITLSTVDKSEDEYSLSIGDDQIIRYNPFEDALLLYDYKVANGLTTASTSARNAALNENAYERSISVSVHKGDTLLAAGYTLNLYSIGSGGVLTQLTTAKHEIIALTLTKITMDLRLIEKGDFLLVVNVGGKEKARKQFSINRVYPKFDIEPVSGVSINPGETTHYNKVMVHYNGNIVPVPAPILKMVWFTDTENLTGVQHNEGTETVITLSRTGIGNTYLDDWLDIYVEAEQKPIFKVMTDASGTEYTDKSGNVYIN</sequence>
<name>A0A8S5R7Q0_9VIRU</name>
<dbReference type="EMBL" id="BK015838">
    <property type="protein sequence ID" value="DAE27424.1"/>
    <property type="molecule type" value="Genomic_DNA"/>
</dbReference>
<reference evidence="1" key="1">
    <citation type="journal article" date="2021" name="Proc. Natl. Acad. Sci. U.S.A.">
        <title>A Catalog of Tens of Thousands of Viruses from Human Metagenomes Reveals Hidden Associations with Chronic Diseases.</title>
        <authorList>
            <person name="Tisza M.J."/>
            <person name="Buck C.B."/>
        </authorList>
    </citation>
    <scope>NUCLEOTIDE SEQUENCE</scope>
    <source>
        <strain evidence="1">CtIVh9</strain>
    </source>
</reference>